<proteinExistence type="predicted"/>
<name>A0ACC1AX86_9ROSI</name>
<evidence type="ECO:0000313" key="1">
    <source>
        <dbReference type="EMBL" id="KAJ0091314.1"/>
    </source>
</evidence>
<accession>A0ACC1AX86</accession>
<dbReference type="EMBL" id="CM047904">
    <property type="protein sequence ID" value="KAJ0091314.1"/>
    <property type="molecule type" value="Genomic_DNA"/>
</dbReference>
<evidence type="ECO:0000313" key="2">
    <source>
        <dbReference type="Proteomes" id="UP001164250"/>
    </source>
</evidence>
<comment type="caution">
    <text evidence="1">The sequence shown here is derived from an EMBL/GenBank/DDBJ whole genome shotgun (WGS) entry which is preliminary data.</text>
</comment>
<gene>
    <name evidence="1" type="ORF">Patl1_14634</name>
</gene>
<protein>
    <submittedName>
        <fullName evidence="1">Uncharacterized protein</fullName>
    </submittedName>
</protein>
<sequence>MFVLFLESLHDVAGHHPWVHGCRKLLLAPVAIDSTGLQSLENLEELYMCWNRIEKFVNSKDYRGLKKLNVLSLSGIVTTNTSVFLLSTLRSFPSLKTLDISYIDFNEIVITQELHNLTTLEELILDVSKFHISFLQTVTTCTSLKHLSMIDGELNGISEVQGPINFKNLESLIMDGTTFNSSLHQIIRPIATLKKLSLSYCGLNGTLHDQGLCEMVHLEELNIGYNTLWDTLPSCLANLTSHQSLDISSNQITGDLSGLCQMTYLPIKLLETSLHLPLKI</sequence>
<keyword evidence="2" id="KW-1185">Reference proteome</keyword>
<organism evidence="1 2">
    <name type="scientific">Pistacia atlantica</name>
    <dbReference type="NCBI Taxonomy" id="434234"/>
    <lineage>
        <taxon>Eukaryota</taxon>
        <taxon>Viridiplantae</taxon>
        <taxon>Streptophyta</taxon>
        <taxon>Embryophyta</taxon>
        <taxon>Tracheophyta</taxon>
        <taxon>Spermatophyta</taxon>
        <taxon>Magnoliopsida</taxon>
        <taxon>eudicotyledons</taxon>
        <taxon>Gunneridae</taxon>
        <taxon>Pentapetalae</taxon>
        <taxon>rosids</taxon>
        <taxon>malvids</taxon>
        <taxon>Sapindales</taxon>
        <taxon>Anacardiaceae</taxon>
        <taxon>Pistacia</taxon>
    </lineage>
</organism>
<reference evidence="2" key="1">
    <citation type="journal article" date="2023" name="G3 (Bethesda)">
        <title>Genome assembly and association tests identify interacting loci associated with vigor, precocity, and sex in interspecific pistachio rootstocks.</title>
        <authorList>
            <person name="Palmer W."/>
            <person name="Jacygrad E."/>
            <person name="Sagayaradj S."/>
            <person name="Cavanaugh K."/>
            <person name="Han R."/>
            <person name="Bertier L."/>
            <person name="Beede B."/>
            <person name="Kafkas S."/>
            <person name="Golino D."/>
            <person name="Preece J."/>
            <person name="Michelmore R."/>
        </authorList>
    </citation>
    <scope>NUCLEOTIDE SEQUENCE [LARGE SCALE GENOMIC DNA]</scope>
</reference>
<dbReference type="Proteomes" id="UP001164250">
    <property type="component" value="Chromosome 8"/>
</dbReference>